<evidence type="ECO:0000313" key="16">
    <source>
        <dbReference type="Proteomes" id="UP000256379"/>
    </source>
</evidence>
<dbReference type="GO" id="GO:0015193">
    <property type="term" value="F:L-proline transmembrane transporter activity"/>
    <property type="evidence" value="ECO:0007669"/>
    <property type="project" value="TreeGrafter"/>
</dbReference>
<evidence type="ECO:0000256" key="8">
    <source>
        <dbReference type="ARBA" id="ARBA00023053"/>
    </source>
</evidence>
<name>A0A3D8IMA9_9HELI</name>
<evidence type="ECO:0000256" key="11">
    <source>
        <dbReference type="ARBA" id="ARBA00023201"/>
    </source>
</evidence>
<keyword evidence="5 14" id="KW-0812">Transmembrane</keyword>
<gene>
    <name evidence="15" type="ORF">CQA53_04385</name>
</gene>
<evidence type="ECO:0000256" key="13">
    <source>
        <dbReference type="RuleBase" id="RU362091"/>
    </source>
</evidence>
<feature type="transmembrane region" description="Helical" evidence="14">
    <location>
        <begin position="130"/>
        <end position="148"/>
    </location>
</feature>
<evidence type="ECO:0000256" key="12">
    <source>
        <dbReference type="ARBA" id="ARBA00033708"/>
    </source>
</evidence>
<evidence type="ECO:0000256" key="9">
    <source>
        <dbReference type="ARBA" id="ARBA00023065"/>
    </source>
</evidence>
<dbReference type="PROSITE" id="PS50283">
    <property type="entry name" value="NA_SOLUT_SYMP_3"/>
    <property type="match status" value="1"/>
</dbReference>
<keyword evidence="10 14" id="KW-0472">Membrane</keyword>
<keyword evidence="6 14" id="KW-0769">Symport</keyword>
<dbReference type="PROSITE" id="PS00457">
    <property type="entry name" value="NA_SOLUT_SYMP_2"/>
    <property type="match status" value="1"/>
</dbReference>
<proteinExistence type="inferred from homology"/>
<organism evidence="15 16">
    <name type="scientific">Helicobacter didelphidarum</name>
    <dbReference type="NCBI Taxonomy" id="2040648"/>
    <lineage>
        <taxon>Bacteria</taxon>
        <taxon>Pseudomonadati</taxon>
        <taxon>Campylobacterota</taxon>
        <taxon>Epsilonproteobacteria</taxon>
        <taxon>Campylobacterales</taxon>
        <taxon>Helicobacteraceae</taxon>
        <taxon>Helicobacter</taxon>
    </lineage>
</organism>
<feature type="transmembrane region" description="Helical" evidence="14">
    <location>
        <begin position="72"/>
        <end position="98"/>
    </location>
</feature>
<feature type="transmembrane region" description="Helical" evidence="14">
    <location>
        <begin position="348"/>
        <end position="368"/>
    </location>
</feature>
<evidence type="ECO:0000256" key="1">
    <source>
        <dbReference type="ARBA" id="ARBA00004651"/>
    </source>
</evidence>
<feature type="transmembrane region" description="Helical" evidence="14">
    <location>
        <begin position="168"/>
        <end position="191"/>
    </location>
</feature>
<evidence type="ECO:0000256" key="3">
    <source>
        <dbReference type="ARBA" id="ARBA00022448"/>
    </source>
</evidence>
<evidence type="ECO:0000313" key="15">
    <source>
        <dbReference type="EMBL" id="RDU66253.1"/>
    </source>
</evidence>
<comment type="subcellular location">
    <subcellularLocation>
        <location evidence="1 14">Cell membrane</location>
        <topology evidence="1 14">Multi-pass membrane protein</topology>
    </subcellularLocation>
</comment>
<dbReference type="GO" id="GO:0015824">
    <property type="term" value="P:proline transport"/>
    <property type="evidence" value="ECO:0007669"/>
    <property type="project" value="UniProtKB-UniRule"/>
</dbReference>
<dbReference type="InterPro" id="IPR018212">
    <property type="entry name" value="Na/solute_symporter_CS"/>
</dbReference>
<comment type="catalytic activity">
    <reaction evidence="12">
        <text>L-proline(in) + Na(+)(in) = L-proline(out) + Na(+)(out)</text>
        <dbReference type="Rhea" id="RHEA:28967"/>
        <dbReference type="ChEBI" id="CHEBI:29101"/>
        <dbReference type="ChEBI" id="CHEBI:60039"/>
    </reaction>
</comment>
<evidence type="ECO:0000256" key="7">
    <source>
        <dbReference type="ARBA" id="ARBA00022989"/>
    </source>
</evidence>
<keyword evidence="9 14" id="KW-0406">Ion transport</keyword>
<dbReference type="RefSeq" id="WP_115542813.1">
    <property type="nucleotide sequence ID" value="NZ_NXLQ01000006.1"/>
</dbReference>
<comment type="caution">
    <text evidence="14">Lacks conserved residue(s) required for the propagation of feature annotation.</text>
</comment>
<sequence length="612" mass="67779">MQTLEVQGLSLPIFATFGLYALVMIAIGFYFWRQTKNPEEFFLGGRNMGPAVSALSAGASDMSSWLLMGLPGALYVAGLLNAWIAIGLSIGMFINWLLVAKRLRIYTEVVANSITIPDYFETRFSDDKHILRLISAVVILVFFVFYISSGLIAGAKLFEQTFHIDYQIALIIGAGIIVVYTFFGGYLAVCWTDLLQGLLMMIALVVVPITMLYHIGSPATAGDFIRQSDEQYNEIATNTQKFIDTDLNSILLQINQNIEGKNAKQIDKELLSADMIMLSDSLNEVHEISKINTKNAFAKLSTNAHEMATTLLQDERVTESYLTSLKGFLATIQKELQNVTTLKNHFSFFHGVTWVSILSAIAWGLGYFGQPHIIIRFMSIRSTKDIPKATAIGMSWMIISLCGACFVGMLGLAYITKFNLNFNDPETIFIVMSQTLFNPWLTGIFLSALLAAIMSTASSQLLVSASTVAEDFYKKILKTDATPKQVMFFSRASVLVVSFIAFFISTNKDSSILSIVAYAWAGFGASFGSVMLFSLFWRRMTRMGAIAGMVVGALVVVIHKNFTYDLFPIYEIVPGFVCASIAIVLVSFLQPVRPGTKEAFDKMMQEMKEGNI</sequence>
<keyword evidence="16" id="KW-1185">Reference proteome</keyword>
<keyword evidence="4 14" id="KW-1003">Cell membrane</keyword>
<dbReference type="PANTHER" id="PTHR48086:SF3">
    <property type="entry name" value="SODIUM_PROLINE SYMPORTER"/>
    <property type="match status" value="1"/>
</dbReference>
<dbReference type="InterPro" id="IPR038377">
    <property type="entry name" value="Na/Glc_symporter_sf"/>
</dbReference>
<feature type="transmembrane region" description="Helical" evidence="14">
    <location>
        <begin position="517"/>
        <end position="537"/>
    </location>
</feature>
<comment type="caution">
    <text evidence="15">The sequence shown here is derived from an EMBL/GenBank/DDBJ whole genome shotgun (WGS) entry which is preliminary data.</text>
</comment>
<evidence type="ECO:0000256" key="14">
    <source>
        <dbReference type="RuleBase" id="RU366012"/>
    </source>
</evidence>
<keyword evidence="3 14" id="KW-0813">Transport</keyword>
<evidence type="ECO:0000256" key="4">
    <source>
        <dbReference type="ARBA" id="ARBA00022475"/>
    </source>
</evidence>
<dbReference type="GO" id="GO:0005298">
    <property type="term" value="F:proline:sodium symporter activity"/>
    <property type="evidence" value="ECO:0007669"/>
    <property type="project" value="UniProtKB-UniRule"/>
</dbReference>
<dbReference type="GO" id="GO:0005886">
    <property type="term" value="C:plasma membrane"/>
    <property type="evidence" value="ECO:0007669"/>
    <property type="project" value="UniProtKB-SubCell"/>
</dbReference>
<feature type="transmembrane region" description="Helical" evidence="14">
    <location>
        <begin position="12"/>
        <end position="32"/>
    </location>
</feature>
<evidence type="ECO:0000256" key="2">
    <source>
        <dbReference type="ARBA" id="ARBA00006434"/>
    </source>
</evidence>
<dbReference type="Proteomes" id="UP000256379">
    <property type="component" value="Unassembled WGS sequence"/>
</dbReference>
<dbReference type="InterPro" id="IPR050277">
    <property type="entry name" value="Sodium:Solute_Symporter"/>
</dbReference>
<reference evidence="15 16" key="1">
    <citation type="submission" date="2018-04" db="EMBL/GenBank/DDBJ databases">
        <title>Novel Campyloabacter and Helicobacter Species and Strains.</title>
        <authorList>
            <person name="Mannion A.J."/>
            <person name="Shen Z."/>
            <person name="Fox J.G."/>
        </authorList>
    </citation>
    <scope>NUCLEOTIDE SEQUENCE [LARGE SCALE GENOMIC DNA]</scope>
    <source>
        <strain evidence="15 16">MIT 17-337</strain>
    </source>
</reference>
<comment type="similarity">
    <text evidence="2 13">Belongs to the sodium:solute symporter (SSF) (TC 2.A.21) family.</text>
</comment>
<feature type="transmembrane region" description="Helical" evidence="14">
    <location>
        <begin position="544"/>
        <end position="562"/>
    </location>
</feature>
<dbReference type="EMBL" id="NXLQ01000006">
    <property type="protein sequence ID" value="RDU66253.1"/>
    <property type="molecule type" value="Genomic_DNA"/>
</dbReference>
<evidence type="ECO:0000256" key="5">
    <source>
        <dbReference type="ARBA" id="ARBA00022692"/>
    </source>
</evidence>
<dbReference type="GO" id="GO:0031402">
    <property type="term" value="F:sodium ion binding"/>
    <property type="evidence" value="ECO:0007669"/>
    <property type="project" value="UniProtKB-UniRule"/>
</dbReference>
<keyword evidence="14" id="KW-0029">Amino-acid transport</keyword>
<protein>
    <recommendedName>
        <fullName evidence="14">Sodium/proline symporter</fullName>
    </recommendedName>
    <alternativeName>
        <fullName evidence="14">Proline permease</fullName>
    </alternativeName>
</protein>
<keyword evidence="7 14" id="KW-1133">Transmembrane helix</keyword>
<accession>A0A3D8IMA9</accession>
<dbReference type="OrthoDB" id="9789704at2"/>
<evidence type="ECO:0000256" key="6">
    <source>
        <dbReference type="ARBA" id="ARBA00022847"/>
    </source>
</evidence>
<comment type="function">
    <text evidence="14">Catalyzes the sodium-dependent uptake of extracellular L-proline.</text>
</comment>
<keyword evidence="11 14" id="KW-0739">Sodium transport</keyword>
<feature type="transmembrane region" description="Helical" evidence="14">
    <location>
        <begin position="389"/>
        <end position="415"/>
    </location>
</feature>
<evidence type="ECO:0000256" key="10">
    <source>
        <dbReference type="ARBA" id="ARBA00023136"/>
    </source>
</evidence>
<dbReference type="CDD" id="cd11475">
    <property type="entry name" value="SLC5sbd_PutP"/>
    <property type="match status" value="1"/>
</dbReference>
<feature type="transmembrane region" description="Helical" evidence="14">
    <location>
        <begin position="198"/>
        <end position="216"/>
    </location>
</feature>
<dbReference type="Pfam" id="PF00474">
    <property type="entry name" value="SSF"/>
    <property type="match status" value="2"/>
</dbReference>
<dbReference type="Gene3D" id="1.20.1730.10">
    <property type="entry name" value="Sodium/glucose cotransporter"/>
    <property type="match status" value="2"/>
</dbReference>
<dbReference type="InterPro" id="IPR011851">
    <property type="entry name" value="Na/Pro_symporter"/>
</dbReference>
<dbReference type="InterPro" id="IPR001734">
    <property type="entry name" value="Na/solute_symporter"/>
</dbReference>
<dbReference type="PANTHER" id="PTHR48086">
    <property type="entry name" value="SODIUM/PROLINE SYMPORTER-RELATED"/>
    <property type="match status" value="1"/>
</dbReference>
<dbReference type="AlphaFoldDB" id="A0A3D8IMA9"/>
<feature type="transmembrane region" description="Helical" evidence="14">
    <location>
        <begin position="568"/>
        <end position="589"/>
    </location>
</feature>
<keyword evidence="8 14" id="KW-0915">Sodium</keyword>
<feature type="transmembrane region" description="Helical" evidence="14">
    <location>
        <begin position="486"/>
        <end position="505"/>
    </location>
</feature>